<feature type="region of interest" description="Disordered" evidence="2">
    <location>
        <begin position="56"/>
        <end position="113"/>
    </location>
</feature>
<evidence type="ECO:0000256" key="2">
    <source>
        <dbReference type="SAM" id="MobiDB-lite"/>
    </source>
</evidence>
<dbReference type="GeneID" id="115820902"/>
<dbReference type="SUPFAM" id="SSF55144">
    <property type="entry name" value="LigT-like"/>
    <property type="match status" value="1"/>
</dbReference>
<feature type="compositionally biased region" description="Polar residues" evidence="2">
    <location>
        <begin position="269"/>
        <end position="287"/>
    </location>
</feature>
<feature type="compositionally biased region" description="Basic residues" evidence="2">
    <location>
        <begin position="82"/>
        <end position="98"/>
    </location>
</feature>
<feature type="compositionally biased region" description="Polar residues" evidence="2">
    <location>
        <begin position="337"/>
        <end position="349"/>
    </location>
</feature>
<dbReference type="Gene3D" id="3.90.1140.10">
    <property type="entry name" value="Cyclic phosphodiesterase"/>
    <property type="match status" value="1"/>
</dbReference>
<dbReference type="Gene3D" id="2.30.30.1190">
    <property type="match status" value="1"/>
</dbReference>
<dbReference type="PANTHER" id="PTHR46729">
    <property type="entry name" value="LEUKOCYTE RECEPTOR CLUSTER MEMBER 9"/>
    <property type="match status" value="1"/>
</dbReference>
<feature type="compositionally biased region" description="Basic and acidic residues" evidence="2">
    <location>
        <begin position="1"/>
        <end position="13"/>
    </location>
</feature>
<proteinExistence type="predicted"/>
<feature type="compositionally biased region" description="Basic and acidic residues" evidence="2">
    <location>
        <begin position="242"/>
        <end position="256"/>
    </location>
</feature>
<dbReference type="InterPro" id="IPR040459">
    <property type="entry name" value="MJ1316"/>
</dbReference>
<dbReference type="RefSeq" id="XP_030640470.1">
    <property type="nucleotide sequence ID" value="XM_030784610.1"/>
</dbReference>
<dbReference type="Pfam" id="PF10469">
    <property type="entry name" value="AKAP7_NLS"/>
    <property type="match status" value="1"/>
</dbReference>
<evidence type="ECO:0000313" key="4">
    <source>
        <dbReference type="Proteomes" id="UP000504632"/>
    </source>
</evidence>
<dbReference type="Proteomes" id="UP000504632">
    <property type="component" value="Chromosome 9"/>
</dbReference>
<feature type="domain" description="C3H1-type" evidence="3">
    <location>
        <begin position="32"/>
        <end position="59"/>
    </location>
</feature>
<feature type="zinc finger region" description="C3H1-type" evidence="1">
    <location>
        <begin position="32"/>
        <end position="59"/>
    </location>
</feature>
<keyword evidence="1" id="KW-0479">Metal-binding</keyword>
<dbReference type="InterPro" id="IPR019510">
    <property type="entry name" value="AKAP7-like_phosphoesterase"/>
</dbReference>
<evidence type="ECO:0000313" key="6">
    <source>
        <dbReference type="RefSeq" id="XP_030640470.1"/>
    </source>
</evidence>
<feature type="compositionally biased region" description="Basic and acidic residues" evidence="2">
    <location>
        <begin position="99"/>
        <end position="113"/>
    </location>
</feature>
<accession>A0A6J2W883</accession>
<keyword evidence="1" id="KW-0863">Zinc-finger</keyword>
<dbReference type="OrthoDB" id="10263155at2759"/>
<protein>
    <submittedName>
        <fullName evidence="5 6">Leukocyte receptor cluster member 9</fullName>
    </submittedName>
</protein>
<feature type="region of interest" description="Disordered" evidence="2">
    <location>
        <begin position="1"/>
        <end position="32"/>
    </location>
</feature>
<dbReference type="InterPro" id="IPR000571">
    <property type="entry name" value="Znf_CCCH"/>
</dbReference>
<organism evidence="4 5">
    <name type="scientific">Chanos chanos</name>
    <name type="common">Milkfish</name>
    <name type="synonym">Mugil chanos</name>
    <dbReference type="NCBI Taxonomy" id="29144"/>
    <lineage>
        <taxon>Eukaryota</taxon>
        <taxon>Metazoa</taxon>
        <taxon>Chordata</taxon>
        <taxon>Craniata</taxon>
        <taxon>Vertebrata</taxon>
        <taxon>Euteleostomi</taxon>
        <taxon>Actinopterygii</taxon>
        <taxon>Neopterygii</taxon>
        <taxon>Teleostei</taxon>
        <taxon>Ostariophysi</taxon>
        <taxon>Gonorynchiformes</taxon>
        <taxon>Chanidae</taxon>
        <taxon>Chanos</taxon>
    </lineage>
</organism>
<gene>
    <name evidence="5 6" type="primary">leng9</name>
</gene>
<dbReference type="SMART" id="SM00356">
    <property type="entry name" value="ZnF_C3H1"/>
    <property type="match status" value="1"/>
</dbReference>
<reference evidence="5 6" key="1">
    <citation type="submission" date="2025-04" db="UniProtKB">
        <authorList>
            <consortium name="RefSeq"/>
        </authorList>
    </citation>
    <scope>IDENTIFICATION</scope>
</reference>
<dbReference type="AlphaFoldDB" id="A0A6J2W883"/>
<evidence type="ECO:0000259" key="3">
    <source>
        <dbReference type="PROSITE" id="PS50103"/>
    </source>
</evidence>
<feature type="compositionally biased region" description="Polar residues" evidence="2">
    <location>
        <begin position="215"/>
        <end position="228"/>
    </location>
</feature>
<dbReference type="CTD" id="94059"/>
<dbReference type="InterPro" id="IPR042653">
    <property type="entry name" value="Leng9"/>
</dbReference>
<keyword evidence="5 6" id="KW-0675">Receptor</keyword>
<dbReference type="PROSITE" id="PS50103">
    <property type="entry name" value="ZF_C3H1"/>
    <property type="match status" value="1"/>
</dbReference>
<keyword evidence="1" id="KW-0862">Zinc</keyword>
<dbReference type="PANTHER" id="PTHR46729:SF1">
    <property type="entry name" value="LEUKOCYTE RECEPTOR CLUSTER MEMBER 9"/>
    <property type="match status" value="1"/>
</dbReference>
<dbReference type="InterPro" id="IPR009097">
    <property type="entry name" value="Cyclic_Pdiesterase"/>
</dbReference>
<feature type="region of interest" description="Disordered" evidence="2">
    <location>
        <begin position="198"/>
        <end position="362"/>
    </location>
</feature>
<name>A0A6J2W883_CHACN</name>
<dbReference type="RefSeq" id="XP_030640469.1">
    <property type="nucleotide sequence ID" value="XM_030784609.1"/>
</dbReference>
<evidence type="ECO:0000313" key="5">
    <source>
        <dbReference type="RefSeq" id="XP_030640469.1"/>
    </source>
</evidence>
<evidence type="ECO:0000256" key="1">
    <source>
        <dbReference type="PROSITE-ProRule" id="PRU00723"/>
    </source>
</evidence>
<keyword evidence="4" id="KW-1185">Reference proteome</keyword>
<dbReference type="GO" id="GO:0008270">
    <property type="term" value="F:zinc ion binding"/>
    <property type="evidence" value="ECO:0007669"/>
    <property type="project" value="UniProtKB-KW"/>
</dbReference>
<feature type="compositionally biased region" description="Basic and acidic residues" evidence="2">
    <location>
        <begin position="320"/>
        <end position="333"/>
    </location>
</feature>
<sequence length="553" mass="61856">METAVQERVDSHTPSHSNGPTENPHDVTDPEQEGAKVCQYFLSSRCHFGDRCRLSHSAPMSDVPGAVRAGETDRDDTENERKNKKNKKNNRNDKKKNKQASESDEKESTKKLRMRTADDVISRILWDDSVDPADFVVGHLDRFLGVLERPFSDFSWDTPISDCDYSEELALPRHRIQYFSYRGQRVWDRDSRMDRVFGSTGQTVVPPFATEDQAQENSATDGEQQVQGNRLEEPPSNQQEVATERNDKKYDGDRQEALTAEQEAAVADTGSTSAGQQEALGSNSNVKRSGEDPGLARLTEELSLSPRDGQIEGGQEEEWRDGWEGEEEKEHLAWEGSFSSSPEKQSVIQVSPKDQRGFRPPRKPTHFVCLRVDSPAGLQAFQRVQKKVLAQFPQSEPHWVTPESLHITLCLLVLQGPSEVSAAAQLLRTTVQNLRKPPVCLSFPPKLKHFGGKVLYVAPQPLPDIQALNAPLQEAFRGQGWLHRHSRSPIYHLTLAKAEGSDRVFEGVGVVKLGKDVNFGKLEANKLYLCVNSTPCTESGFYQTACAVQIPEL</sequence>
<dbReference type="Pfam" id="PF04457">
    <property type="entry name" value="MJ1316"/>
    <property type="match status" value="1"/>
</dbReference>